<gene>
    <name evidence="2" type="ORF">PQO05_06420</name>
</gene>
<dbReference type="SUPFAM" id="SSF159888">
    <property type="entry name" value="YdhG-like"/>
    <property type="match status" value="1"/>
</dbReference>
<evidence type="ECO:0000313" key="3">
    <source>
        <dbReference type="Proteomes" id="UP001216139"/>
    </source>
</evidence>
<protein>
    <submittedName>
        <fullName evidence="2">YdeI/OmpD-associated family protein</fullName>
    </submittedName>
</protein>
<dbReference type="RefSeq" id="WP_273631879.1">
    <property type="nucleotide sequence ID" value="NZ_CP117167.1"/>
</dbReference>
<reference evidence="2 3" key="1">
    <citation type="submission" date="2023-02" db="EMBL/GenBank/DDBJ databases">
        <title>Genome sequence of Mucilaginibacter jinjuensis strain KACC 16571.</title>
        <authorList>
            <person name="Kim S."/>
            <person name="Heo J."/>
            <person name="Kwon S.-W."/>
        </authorList>
    </citation>
    <scope>NUCLEOTIDE SEQUENCE [LARGE SCALE GENOMIC DNA]</scope>
    <source>
        <strain evidence="2 3">KACC 16571</strain>
    </source>
</reference>
<dbReference type="Pfam" id="PF08818">
    <property type="entry name" value="DUF1801"/>
    <property type="match status" value="1"/>
</dbReference>
<dbReference type="Proteomes" id="UP001216139">
    <property type="component" value="Chromosome"/>
</dbReference>
<dbReference type="Gene3D" id="3.90.1150.200">
    <property type="match status" value="1"/>
</dbReference>
<evidence type="ECO:0000259" key="1">
    <source>
        <dbReference type="Pfam" id="PF08818"/>
    </source>
</evidence>
<dbReference type="InterPro" id="IPR014922">
    <property type="entry name" value="YdhG-like"/>
</dbReference>
<accession>A0ABY7TBX3</accession>
<organism evidence="2 3">
    <name type="scientific">Mucilaginibacter jinjuensis</name>
    <dbReference type="NCBI Taxonomy" id="1176721"/>
    <lineage>
        <taxon>Bacteria</taxon>
        <taxon>Pseudomonadati</taxon>
        <taxon>Bacteroidota</taxon>
        <taxon>Sphingobacteriia</taxon>
        <taxon>Sphingobacteriales</taxon>
        <taxon>Sphingobacteriaceae</taxon>
        <taxon>Mucilaginibacter</taxon>
    </lineage>
</organism>
<sequence length="202" mass="23034">MGTTDPRVDAYIDKAADFAKPILQHIRKLIHEAEPEIKETMKWGHVHFDLKSPVCYMAAFKKHCRFGFWHSGLLPDPEGLLRGHGDDSGPLTQLSTLTDLPADEILLWYMRHAVENNKAGIKPSKAPKAAAVKTALSVPEDFEDLLDTNATAKDIFDAFSYSKRKEYLEWFADAKTEATRLKRMNQAVEWISEGKSRNWKYQ</sequence>
<dbReference type="EMBL" id="CP117167">
    <property type="protein sequence ID" value="WCT13570.1"/>
    <property type="molecule type" value="Genomic_DNA"/>
</dbReference>
<keyword evidence="3" id="KW-1185">Reference proteome</keyword>
<dbReference type="Pfam" id="PF13376">
    <property type="entry name" value="OmdA"/>
    <property type="match status" value="1"/>
</dbReference>
<feature type="domain" description="YdhG-like" evidence="1">
    <location>
        <begin position="20"/>
        <end position="113"/>
    </location>
</feature>
<evidence type="ECO:0000313" key="2">
    <source>
        <dbReference type="EMBL" id="WCT13570.1"/>
    </source>
</evidence>
<name>A0ABY7TBX3_9SPHI</name>
<proteinExistence type="predicted"/>